<reference evidence="1" key="1">
    <citation type="submission" date="2018-02" db="EMBL/GenBank/DDBJ databases">
        <title>Rhizophora mucronata_Transcriptome.</title>
        <authorList>
            <person name="Meera S.P."/>
            <person name="Sreeshan A."/>
            <person name="Augustine A."/>
        </authorList>
    </citation>
    <scope>NUCLEOTIDE SEQUENCE</scope>
    <source>
        <tissue evidence="1">Leaf</tissue>
    </source>
</reference>
<sequence length="82" mass="9577">MHTQIMQLKSFWVLDECIVKGMRVACFVRTTEQLQYIWVLDLIVIKSCRSIHIYNFARPIVRKCIARVSLGLVVLLLNPDND</sequence>
<evidence type="ECO:0000313" key="1">
    <source>
        <dbReference type="EMBL" id="MBX36822.1"/>
    </source>
</evidence>
<protein>
    <submittedName>
        <fullName evidence="1">Uncharacterized protein</fullName>
    </submittedName>
</protein>
<organism evidence="1">
    <name type="scientific">Rhizophora mucronata</name>
    <name type="common">Asiatic mangrove</name>
    <dbReference type="NCBI Taxonomy" id="61149"/>
    <lineage>
        <taxon>Eukaryota</taxon>
        <taxon>Viridiplantae</taxon>
        <taxon>Streptophyta</taxon>
        <taxon>Embryophyta</taxon>
        <taxon>Tracheophyta</taxon>
        <taxon>Spermatophyta</taxon>
        <taxon>Magnoliopsida</taxon>
        <taxon>eudicotyledons</taxon>
        <taxon>Gunneridae</taxon>
        <taxon>Pentapetalae</taxon>
        <taxon>rosids</taxon>
        <taxon>fabids</taxon>
        <taxon>Malpighiales</taxon>
        <taxon>Rhizophoraceae</taxon>
        <taxon>Rhizophora</taxon>
    </lineage>
</organism>
<dbReference type="AlphaFoldDB" id="A0A2P2N2X0"/>
<dbReference type="EMBL" id="GGEC01056338">
    <property type="protein sequence ID" value="MBX36822.1"/>
    <property type="molecule type" value="Transcribed_RNA"/>
</dbReference>
<accession>A0A2P2N2X0</accession>
<proteinExistence type="predicted"/>
<name>A0A2P2N2X0_RHIMU</name>